<evidence type="ECO:0000313" key="1">
    <source>
        <dbReference type="EMBL" id="MBX43107.1"/>
    </source>
</evidence>
<reference evidence="1" key="1">
    <citation type="submission" date="2018-02" db="EMBL/GenBank/DDBJ databases">
        <title>Rhizophora mucronata_Transcriptome.</title>
        <authorList>
            <person name="Meera S.P."/>
            <person name="Sreeshan A."/>
            <person name="Augustine A."/>
        </authorList>
    </citation>
    <scope>NUCLEOTIDE SEQUENCE</scope>
    <source>
        <tissue evidence="1">Leaf</tissue>
    </source>
</reference>
<organism evidence="1">
    <name type="scientific">Rhizophora mucronata</name>
    <name type="common">Asiatic mangrove</name>
    <dbReference type="NCBI Taxonomy" id="61149"/>
    <lineage>
        <taxon>Eukaryota</taxon>
        <taxon>Viridiplantae</taxon>
        <taxon>Streptophyta</taxon>
        <taxon>Embryophyta</taxon>
        <taxon>Tracheophyta</taxon>
        <taxon>Spermatophyta</taxon>
        <taxon>Magnoliopsida</taxon>
        <taxon>eudicotyledons</taxon>
        <taxon>Gunneridae</taxon>
        <taxon>Pentapetalae</taxon>
        <taxon>rosids</taxon>
        <taxon>fabids</taxon>
        <taxon>Malpighiales</taxon>
        <taxon>Rhizophoraceae</taxon>
        <taxon>Rhizophora</taxon>
    </lineage>
</organism>
<protein>
    <submittedName>
        <fullName evidence="1">Uncharacterized protein</fullName>
    </submittedName>
</protein>
<sequence length="25" mass="2908">MMTSIDGHQSYPWELLSSNYFSSNI</sequence>
<accession>A0A2P2NKT3</accession>
<name>A0A2P2NKT3_RHIMU</name>
<dbReference type="AlphaFoldDB" id="A0A2P2NKT3"/>
<dbReference type="EMBL" id="GGEC01062623">
    <property type="protein sequence ID" value="MBX43107.1"/>
    <property type="molecule type" value="Transcribed_RNA"/>
</dbReference>
<proteinExistence type="predicted"/>